<dbReference type="AlphaFoldDB" id="A0A1D1VLK5"/>
<proteinExistence type="predicted"/>
<accession>A0A1D1VLK5</accession>
<organism evidence="1 2">
    <name type="scientific">Ramazzottius varieornatus</name>
    <name type="common">Water bear</name>
    <name type="synonym">Tardigrade</name>
    <dbReference type="NCBI Taxonomy" id="947166"/>
    <lineage>
        <taxon>Eukaryota</taxon>
        <taxon>Metazoa</taxon>
        <taxon>Ecdysozoa</taxon>
        <taxon>Tardigrada</taxon>
        <taxon>Eutardigrada</taxon>
        <taxon>Parachela</taxon>
        <taxon>Hypsibioidea</taxon>
        <taxon>Ramazzottiidae</taxon>
        <taxon>Ramazzottius</taxon>
    </lineage>
</organism>
<protein>
    <submittedName>
        <fullName evidence="1">Uncharacterized protein</fullName>
    </submittedName>
</protein>
<dbReference type="Proteomes" id="UP000186922">
    <property type="component" value="Unassembled WGS sequence"/>
</dbReference>
<sequence length="183" mass="20991">MEKSRHSAVPQEGTIFVQTVEGQALSNHHQDQRQCRKCHFAPRVIYNECSHRDVDPLKRFRIGCTYSSYSDRNHASSGQTRHRKEIVCVAGIELGRGSNFRDSRKTSGNVESINTNSYTAWISSGTIYTYYLFGRDVFHSGSRCCICSEYIQLCFICPWVVLLASWPLLRPIFMQSIWSLKIA</sequence>
<evidence type="ECO:0000313" key="2">
    <source>
        <dbReference type="Proteomes" id="UP000186922"/>
    </source>
</evidence>
<keyword evidence="2" id="KW-1185">Reference proteome</keyword>
<name>A0A1D1VLK5_RAMVA</name>
<dbReference type="EMBL" id="BDGG01000007">
    <property type="protein sequence ID" value="GAV01706.1"/>
    <property type="molecule type" value="Genomic_DNA"/>
</dbReference>
<evidence type="ECO:0000313" key="1">
    <source>
        <dbReference type="EMBL" id="GAV01706.1"/>
    </source>
</evidence>
<reference evidence="1 2" key="1">
    <citation type="journal article" date="2016" name="Nat. Commun.">
        <title>Extremotolerant tardigrade genome and improved radiotolerance of human cultured cells by tardigrade-unique protein.</title>
        <authorList>
            <person name="Hashimoto T."/>
            <person name="Horikawa D.D."/>
            <person name="Saito Y."/>
            <person name="Kuwahara H."/>
            <person name="Kozuka-Hata H."/>
            <person name="Shin-I T."/>
            <person name="Minakuchi Y."/>
            <person name="Ohishi K."/>
            <person name="Motoyama A."/>
            <person name="Aizu T."/>
            <person name="Enomoto A."/>
            <person name="Kondo K."/>
            <person name="Tanaka S."/>
            <person name="Hara Y."/>
            <person name="Koshikawa S."/>
            <person name="Sagara H."/>
            <person name="Miura T."/>
            <person name="Yokobori S."/>
            <person name="Miyagawa K."/>
            <person name="Suzuki Y."/>
            <person name="Kubo T."/>
            <person name="Oyama M."/>
            <person name="Kohara Y."/>
            <person name="Fujiyama A."/>
            <person name="Arakawa K."/>
            <person name="Katayama T."/>
            <person name="Toyoda A."/>
            <person name="Kunieda T."/>
        </authorList>
    </citation>
    <scope>NUCLEOTIDE SEQUENCE [LARGE SCALE GENOMIC DNA]</scope>
    <source>
        <strain evidence="1 2">YOKOZUNA-1</strain>
    </source>
</reference>
<comment type="caution">
    <text evidence="1">The sequence shown here is derived from an EMBL/GenBank/DDBJ whole genome shotgun (WGS) entry which is preliminary data.</text>
</comment>
<gene>
    <name evidence="1" type="primary">RvY_12373</name>
    <name evidence="1" type="synonym">RvY_12373.1</name>
    <name evidence="1" type="ORF">RvY_12373-1</name>
</gene>